<accession>A0AAD1RMW5</accession>
<dbReference type="PANTHER" id="PTHR16046:SF11">
    <property type="entry name" value="PROTEIN FAM178B"/>
    <property type="match status" value="1"/>
</dbReference>
<feature type="region of interest" description="Disordered" evidence="1">
    <location>
        <begin position="1"/>
        <end position="37"/>
    </location>
</feature>
<dbReference type="Proteomes" id="UP001295444">
    <property type="component" value="Chromosome 03"/>
</dbReference>
<sequence length="305" mass="34536">MWKPSIGYPRFPPSSPWDPGPGHTALPTPGQERDSHPQACCGGSTVVVEVGHDPCSAQSLGRMSSALGPLGGRVRSSERRWCSRGAQRGRARRAFGALRPTWRWLNGGQHVRDAGIIPSLFFHRRLPLPFICELLKDMKPSSLKLYLEQRLEAADAEQEITQRELDWESCYLCHTLLKLANIVVAAKKISLNKCIYLQKLCIQLNKHIINNIRENPVIMYRSKLKDLATYNYIRWQDMLFEDPRKSLRFDSQALRGFCSRSPGQLFTVWVFVPLYLKFSVLAGFTPMSTVRAFVLGVVASLHLNS</sequence>
<reference evidence="2" key="1">
    <citation type="submission" date="2022-03" db="EMBL/GenBank/DDBJ databases">
        <authorList>
            <person name="Alioto T."/>
            <person name="Alioto T."/>
            <person name="Gomez Garrido J."/>
        </authorList>
    </citation>
    <scope>NUCLEOTIDE SEQUENCE</scope>
</reference>
<dbReference type="InterPro" id="IPR026161">
    <property type="entry name" value="FAM178"/>
</dbReference>
<keyword evidence="3" id="KW-1185">Reference proteome</keyword>
<dbReference type="AlphaFoldDB" id="A0AAD1RMW5"/>
<dbReference type="EMBL" id="OW240914">
    <property type="protein sequence ID" value="CAH2274861.1"/>
    <property type="molecule type" value="Genomic_DNA"/>
</dbReference>
<evidence type="ECO:0000313" key="2">
    <source>
        <dbReference type="EMBL" id="CAH2274861.1"/>
    </source>
</evidence>
<name>A0AAD1RMW5_PELCU</name>
<organism evidence="2 3">
    <name type="scientific">Pelobates cultripes</name>
    <name type="common">Western spadefoot toad</name>
    <dbReference type="NCBI Taxonomy" id="61616"/>
    <lineage>
        <taxon>Eukaryota</taxon>
        <taxon>Metazoa</taxon>
        <taxon>Chordata</taxon>
        <taxon>Craniata</taxon>
        <taxon>Vertebrata</taxon>
        <taxon>Euteleostomi</taxon>
        <taxon>Amphibia</taxon>
        <taxon>Batrachia</taxon>
        <taxon>Anura</taxon>
        <taxon>Pelobatoidea</taxon>
        <taxon>Pelobatidae</taxon>
        <taxon>Pelobates</taxon>
    </lineage>
</organism>
<gene>
    <name evidence="2" type="ORF">PECUL_23A034455</name>
</gene>
<evidence type="ECO:0000256" key="1">
    <source>
        <dbReference type="SAM" id="MobiDB-lite"/>
    </source>
</evidence>
<protein>
    <submittedName>
        <fullName evidence="2">Uncharacterized protein</fullName>
    </submittedName>
</protein>
<evidence type="ECO:0000313" key="3">
    <source>
        <dbReference type="Proteomes" id="UP001295444"/>
    </source>
</evidence>
<dbReference type="PANTHER" id="PTHR16046">
    <property type="entry name" value="SMC5-SMC6 COMPLEX LOCALIZATION FACTOR 2"/>
    <property type="match status" value="1"/>
</dbReference>
<proteinExistence type="predicted"/>
<feature type="compositionally biased region" description="Pro residues" evidence="1">
    <location>
        <begin position="10"/>
        <end position="19"/>
    </location>
</feature>